<evidence type="ECO:0000313" key="1">
    <source>
        <dbReference type="EMBL" id="CAG8604824.1"/>
    </source>
</evidence>
<sequence length="727" mass="82050">MSETRSHHSKSFSEGSGRRSHVSTPLLRTRSVAGPRPLPPIPSKSTSHFSQQYRNVGEPSNFPAPDPIIYHASNQSFPPIVAPKPQKFLPIVQSEFQNVIEPQYQNIDEYESRQISGTQSWYAGDESKWSIAQNQNPDSTIYGQPAFPSSPHKSAQSSSDNYNFENTYIPPQHSPYIQNDQPVHYESNADFTNRPIYESQDQGYPIQELINDIQAIAIQQQAPQNLPKHTDRSVLPPIPIKENKTQYQKKPDQTESNSWSSSNQLTLDDNGVQQYAMIPEHSDLELSTIQQTLNSSRNSLGPDGAPIPISLSGGNRGSWFASGGNRTPTPDRNSKMPTLKLLIDEKIARRRTATSKTLALDENALQTYREAAKKTNDPSIQMDYAKFLMQMAEMAEAPNNGSETNNKLEEEAIYWINQLAKNNYSEALYFKGTWYEYGTHGKEKNEEKAFKLYLSSSKQGFSKAKRKVAEYHEKDKDYKRALQFYKKAASLGDIVATNRLALVYMHGELKQDIDFKQALIYLKQAASKANEECPDGAYIYGMILAREYSKVEVPDDLVVPDDYEAKELILRAANLGHAAALFKMGSCYEYAALGCPFDPLLSIQYYRRASEKGYTEADMSLCKWYLCGCEGYFEQNEELAYEYAERAAAKGLPVAEFAMGYFYEVGIHVPIDPSTANTWYTKAAEHGNKDAIERLTKGGTLTRTDHEQNKLIKLNEKEEKGKECVIQ</sequence>
<evidence type="ECO:0000313" key="2">
    <source>
        <dbReference type="Proteomes" id="UP000789525"/>
    </source>
</evidence>
<gene>
    <name evidence="1" type="ORF">ACOLOM_LOCUS6811</name>
</gene>
<reference evidence="1" key="1">
    <citation type="submission" date="2021-06" db="EMBL/GenBank/DDBJ databases">
        <authorList>
            <person name="Kallberg Y."/>
            <person name="Tangrot J."/>
            <person name="Rosling A."/>
        </authorList>
    </citation>
    <scope>NUCLEOTIDE SEQUENCE</scope>
    <source>
        <strain evidence="1">CL356</strain>
    </source>
</reference>
<dbReference type="EMBL" id="CAJVPT010014497">
    <property type="protein sequence ID" value="CAG8604824.1"/>
    <property type="molecule type" value="Genomic_DNA"/>
</dbReference>
<accession>A0ACA9MQ73</accession>
<comment type="caution">
    <text evidence="1">The sequence shown here is derived from an EMBL/GenBank/DDBJ whole genome shotgun (WGS) entry which is preliminary data.</text>
</comment>
<name>A0ACA9MQ73_9GLOM</name>
<organism evidence="1 2">
    <name type="scientific">Acaulospora colombiana</name>
    <dbReference type="NCBI Taxonomy" id="27376"/>
    <lineage>
        <taxon>Eukaryota</taxon>
        <taxon>Fungi</taxon>
        <taxon>Fungi incertae sedis</taxon>
        <taxon>Mucoromycota</taxon>
        <taxon>Glomeromycotina</taxon>
        <taxon>Glomeromycetes</taxon>
        <taxon>Diversisporales</taxon>
        <taxon>Acaulosporaceae</taxon>
        <taxon>Acaulospora</taxon>
    </lineage>
</organism>
<protein>
    <submittedName>
        <fullName evidence="1">13177_t:CDS:1</fullName>
    </submittedName>
</protein>
<proteinExistence type="predicted"/>
<keyword evidence="2" id="KW-1185">Reference proteome</keyword>
<dbReference type="Proteomes" id="UP000789525">
    <property type="component" value="Unassembled WGS sequence"/>
</dbReference>